<evidence type="ECO:0000313" key="15">
    <source>
        <dbReference type="Proteomes" id="UP000538196"/>
    </source>
</evidence>
<evidence type="ECO:0000259" key="11">
    <source>
        <dbReference type="Pfam" id="PF02518"/>
    </source>
</evidence>
<dbReference type="Pfam" id="PF23539">
    <property type="entry name" value="DUF7134"/>
    <property type="match status" value="1"/>
</dbReference>
<dbReference type="CDD" id="cd16917">
    <property type="entry name" value="HATPase_UhpB-NarQ-NarX-like"/>
    <property type="match status" value="1"/>
</dbReference>
<dbReference type="EC" id="2.7.13.3" evidence="2"/>
<evidence type="ECO:0000256" key="1">
    <source>
        <dbReference type="ARBA" id="ARBA00000085"/>
    </source>
</evidence>
<accession>A0A7W4YJ35</accession>
<dbReference type="PANTHER" id="PTHR24421:SF10">
    <property type="entry name" value="NITRATE_NITRITE SENSOR PROTEIN NARQ"/>
    <property type="match status" value="1"/>
</dbReference>
<feature type="domain" description="Histidine kinase/HSP90-like ATPase" evidence="11">
    <location>
        <begin position="322"/>
        <end position="410"/>
    </location>
</feature>
<evidence type="ECO:0000256" key="4">
    <source>
        <dbReference type="ARBA" id="ARBA00022679"/>
    </source>
</evidence>
<evidence type="ECO:0000256" key="3">
    <source>
        <dbReference type="ARBA" id="ARBA00022553"/>
    </source>
</evidence>
<reference evidence="14 15" key="1">
    <citation type="submission" date="2020-08" db="EMBL/GenBank/DDBJ databases">
        <title>Sequencing the genomes of 1000 actinobacteria strains.</title>
        <authorList>
            <person name="Klenk H.-P."/>
        </authorList>
    </citation>
    <scope>NUCLEOTIDE SEQUENCE [LARGE SCALE GENOMIC DNA]</scope>
    <source>
        <strain evidence="14 15">DSM 20146</strain>
    </source>
</reference>
<gene>
    <name evidence="14" type="ORF">FHX33_000966</name>
</gene>
<keyword evidence="15" id="KW-1185">Reference proteome</keyword>
<dbReference type="InterPro" id="IPR055558">
    <property type="entry name" value="DUF7134"/>
</dbReference>
<comment type="caution">
    <text evidence="14">The sequence shown here is derived from an EMBL/GenBank/DDBJ whole genome shotgun (WGS) entry which is preliminary data.</text>
</comment>
<dbReference type="Gene3D" id="3.30.565.10">
    <property type="entry name" value="Histidine kinase-like ATPase, C-terminal domain"/>
    <property type="match status" value="1"/>
</dbReference>
<comment type="catalytic activity">
    <reaction evidence="1">
        <text>ATP + protein L-histidine = ADP + protein N-phospho-L-histidine.</text>
        <dbReference type="EC" id="2.7.13.3"/>
    </reaction>
</comment>
<keyword evidence="6 14" id="KW-0418">Kinase</keyword>
<dbReference type="GO" id="GO:0005524">
    <property type="term" value="F:ATP binding"/>
    <property type="evidence" value="ECO:0007669"/>
    <property type="project" value="UniProtKB-KW"/>
</dbReference>
<dbReference type="RefSeq" id="WP_021764931.1">
    <property type="nucleotide sequence ID" value="NZ_JACHVP010000001.1"/>
</dbReference>
<keyword evidence="5" id="KW-0547">Nucleotide-binding</keyword>
<feature type="transmembrane region" description="Helical" evidence="10">
    <location>
        <begin position="86"/>
        <end position="115"/>
    </location>
</feature>
<keyword evidence="10" id="KW-1133">Transmembrane helix</keyword>
<dbReference type="Pfam" id="PF02518">
    <property type="entry name" value="HATPase_c"/>
    <property type="match status" value="1"/>
</dbReference>
<keyword evidence="7" id="KW-0067">ATP-binding</keyword>
<evidence type="ECO:0000256" key="6">
    <source>
        <dbReference type="ARBA" id="ARBA00022777"/>
    </source>
</evidence>
<organism evidence="14 15">
    <name type="scientific">Leifsonia aquatica</name>
    <name type="common">Corynebacterium aquaticum</name>
    <dbReference type="NCBI Taxonomy" id="144185"/>
    <lineage>
        <taxon>Bacteria</taxon>
        <taxon>Bacillati</taxon>
        <taxon>Actinomycetota</taxon>
        <taxon>Actinomycetes</taxon>
        <taxon>Micrococcales</taxon>
        <taxon>Microbacteriaceae</taxon>
        <taxon>Leifsonia</taxon>
    </lineage>
</organism>
<dbReference type="EMBL" id="JACHVP010000001">
    <property type="protein sequence ID" value="MBB2966234.1"/>
    <property type="molecule type" value="Genomic_DNA"/>
</dbReference>
<proteinExistence type="predicted"/>
<keyword evidence="4" id="KW-0808">Transferase</keyword>
<protein>
    <recommendedName>
        <fullName evidence="2">histidine kinase</fullName>
        <ecNumber evidence="2">2.7.13.3</ecNumber>
    </recommendedName>
</protein>
<dbReference type="GO" id="GO:0046983">
    <property type="term" value="F:protein dimerization activity"/>
    <property type="evidence" value="ECO:0007669"/>
    <property type="project" value="InterPro"/>
</dbReference>
<feature type="compositionally biased region" description="Polar residues" evidence="9">
    <location>
        <begin position="436"/>
        <end position="447"/>
    </location>
</feature>
<sequence length="447" mass="47687">MTQPLPASEPAPAGLELPRPPGVIRRFLAAHPLLLDTAVVTVYFVPSILLTVVTQITTPSVGAALAIVLVVLAGASLYFRRYRPRILFAVATVVLMGSTVIGETVDFIPLLFALYALAVYRSTRSAWIGFAITAVATVASQWALALLEHAGFYSSDRTDLTASTFTVLSFSLVAVLIGNNIGGRRRYLAALIDRARQLARERDQQAVIAAAAERSRIAREMHDIVSHSLTVMITLSEGSARLAESAPERSADTMRMVAETGRSALGDMRRLLGVLRADEGETAEHQPQPGVGELTELVERFRAAGMAVRVTITGDAPTDIGQQLTVFRVVQEGLTNALRYGRLANVVEVVIRYRPDRIAITVEDDAAVHEQPAGGSGRGLIGLRERVALYGGTLDAGPRSPVGWRLHAEFDAVRPPSASATSPSPSLPAVPEATGATGTTISSEETP</sequence>
<evidence type="ECO:0000259" key="13">
    <source>
        <dbReference type="Pfam" id="PF23539"/>
    </source>
</evidence>
<evidence type="ECO:0000256" key="2">
    <source>
        <dbReference type="ARBA" id="ARBA00012438"/>
    </source>
</evidence>
<dbReference type="SUPFAM" id="SSF55874">
    <property type="entry name" value="ATPase domain of HSP90 chaperone/DNA topoisomerase II/histidine kinase"/>
    <property type="match status" value="1"/>
</dbReference>
<dbReference type="InterPro" id="IPR050482">
    <property type="entry name" value="Sensor_HK_TwoCompSys"/>
</dbReference>
<dbReference type="GO" id="GO:0000155">
    <property type="term" value="F:phosphorelay sensor kinase activity"/>
    <property type="evidence" value="ECO:0007669"/>
    <property type="project" value="InterPro"/>
</dbReference>
<evidence type="ECO:0000313" key="14">
    <source>
        <dbReference type="EMBL" id="MBB2966234.1"/>
    </source>
</evidence>
<feature type="transmembrane region" description="Helical" evidence="10">
    <location>
        <begin position="127"/>
        <end position="147"/>
    </location>
</feature>
<dbReference type="PANTHER" id="PTHR24421">
    <property type="entry name" value="NITRATE/NITRITE SENSOR PROTEIN NARX-RELATED"/>
    <property type="match status" value="1"/>
</dbReference>
<dbReference type="InterPro" id="IPR003594">
    <property type="entry name" value="HATPase_dom"/>
</dbReference>
<dbReference type="Proteomes" id="UP000538196">
    <property type="component" value="Unassembled WGS sequence"/>
</dbReference>
<keyword evidence="10" id="KW-0472">Membrane</keyword>
<dbReference type="GO" id="GO:0016020">
    <property type="term" value="C:membrane"/>
    <property type="evidence" value="ECO:0007669"/>
    <property type="project" value="InterPro"/>
</dbReference>
<name>A0A7W4YJ35_LEIAQ</name>
<evidence type="ECO:0000256" key="8">
    <source>
        <dbReference type="ARBA" id="ARBA00023012"/>
    </source>
</evidence>
<keyword evidence="10" id="KW-0812">Transmembrane</keyword>
<evidence type="ECO:0000259" key="12">
    <source>
        <dbReference type="Pfam" id="PF07730"/>
    </source>
</evidence>
<feature type="compositionally biased region" description="Low complexity" evidence="9">
    <location>
        <begin position="415"/>
        <end position="429"/>
    </location>
</feature>
<feature type="domain" description="DUF7134" evidence="13">
    <location>
        <begin position="25"/>
        <end position="185"/>
    </location>
</feature>
<feature type="transmembrane region" description="Helical" evidence="10">
    <location>
        <begin position="33"/>
        <end position="54"/>
    </location>
</feature>
<feature type="transmembrane region" description="Helical" evidence="10">
    <location>
        <begin position="159"/>
        <end position="178"/>
    </location>
</feature>
<keyword evidence="3" id="KW-0597">Phosphoprotein</keyword>
<dbReference type="AlphaFoldDB" id="A0A7W4YJ35"/>
<feature type="domain" description="Signal transduction histidine kinase subgroup 3 dimerisation and phosphoacceptor" evidence="12">
    <location>
        <begin position="213"/>
        <end position="278"/>
    </location>
</feature>
<keyword evidence="8" id="KW-0902">Two-component regulatory system</keyword>
<evidence type="ECO:0000256" key="5">
    <source>
        <dbReference type="ARBA" id="ARBA00022741"/>
    </source>
</evidence>
<dbReference type="Gene3D" id="1.20.5.1930">
    <property type="match status" value="1"/>
</dbReference>
<feature type="region of interest" description="Disordered" evidence="9">
    <location>
        <begin position="413"/>
        <end position="447"/>
    </location>
</feature>
<evidence type="ECO:0000256" key="7">
    <source>
        <dbReference type="ARBA" id="ARBA00022840"/>
    </source>
</evidence>
<feature type="transmembrane region" description="Helical" evidence="10">
    <location>
        <begin position="60"/>
        <end position="79"/>
    </location>
</feature>
<evidence type="ECO:0000256" key="9">
    <source>
        <dbReference type="SAM" id="MobiDB-lite"/>
    </source>
</evidence>
<dbReference type="InterPro" id="IPR036890">
    <property type="entry name" value="HATPase_C_sf"/>
</dbReference>
<evidence type="ECO:0000256" key="10">
    <source>
        <dbReference type="SAM" id="Phobius"/>
    </source>
</evidence>
<dbReference type="InterPro" id="IPR011712">
    <property type="entry name" value="Sig_transdc_His_kin_sub3_dim/P"/>
</dbReference>
<dbReference type="Pfam" id="PF07730">
    <property type="entry name" value="HisKA_3"/>
    <property type="match status" value="1"/>
</dbReference>